<keyword evidence="2 3" id="KW-0862">Zinc</keyword>
<dbReference type="PANTHER" id="PTHR36150:SF1">
    <property type="entry name" value="DNA GYRASE INHIBITOR YACG"/>
    <property type="match status" value="1"/>
</dbReference>
<feature type="binding site" evidence="3">
    <location>
        <position position="58"/>
    </location>
    <ligand>
        <name>Zn(2+)</name>
        <dbReference type="ChEBI" id="CHEBI:29105"/>
    </ligand>
</feature>
<evidence type="ECO:0000256" key="4">
    <source>
        <dbReference type="SAM" id="MobiDB-lite"/>
    </source>
</evidence>
<feature type="binding site" evidence="3">
    <location>
        <position position="35"/>
    </location>
    <ligand>
        <name>Zn(2+)</name>
        <dbReference type="ChEBI" id="CHEBI:29105"/>
    </ligand>
</feature>
<dbReference type="GO" id="GO:0008270">
    <property type="term" value="F:zinc ion binding"/>
    <property type="evidence" value="ECO:0007669"/>
    <property type="project" value="UniProtKB-UniRule"/>
</dbReference>
<evidence type="ECO:0000313" key="5">
    <source>
        <dbReference type="EMBL" id="KTC98987.1"/>
    </source>
</evidence>
<feature type="compositionally biased region" description="Acidic residues" evidence="4">
    <location>
        <begin position="84"/>
        <end position="93"/>
    </location>
</feature>
<dbReference type="Proteomes" id="UP000054773">
    <property type="component" value="Unassembled WGS sequence"/>
</dbReference>
<dbReference type="HAMAP" id="MF_00649">
    <property type="entry name" value="DNA_gyrase_inhibitor_YacG"/>
    <property type="match status" value="1"/>
</dbReference>
<dbReference type="Pfam" id="PF03884">
    <property type="entry name" value="YacG"/>
    <property type="match status" value="1"/>
</dbReference>
<evidence type="ECO:0000256" key="1">
    <source>
        <dbReference type="ARBA" id="ARBA00022723"/>
    </source>
</evidence>
<dbReference type="PATRIC" id="fig|448.7.peg.705"/>
<comment type="caution">
    <text evidence="5">The sequence shown here is derived from an EMBL/GenBank/DDBJ whole genome shotgun (WGS) entry which is preliminary data.</text>
</comment>
<comment type="similarity">
    <text evidence="3">Belongs to the DNA gyrase inhibitor YacG family.</text>
</comment>
<dbReference type="InterPro" id="IPR013088">
    <property type="entry name" value="Znf_NHR/GATA"/>
</dbReference>
<feature type="binding site" evidence="3">
    <location>
        <position position="38"/>
    </location>
    <ligand>
        <name>Zn(2+)</name>
        <dbReference type="ChEBI" id="CHEBI:29105"/>
    </ligand>
</feature>
<protein>
    <recommendedName>
        <fullName evidence="3">DNA gyrase inhibitor YacG</fullName>
    </recommendedName>
</protein>
<comment type="cofactor">
    <cofactor evidence="3">
        <name>Zn(2+)</name>
        <dbReference type="ChEBI" id="CHEBI:29105"/>
    </cofactor>
    <text evidence="3">Binds 1 zinc ion.</text>
</comment>
<dbReference type="PANTHER" id="PTHR36150">
    <property type="entry name" value="DNA GYRASE INHIBITOR YACG"/>
    <property type="match status" value="1"/>
</dbReference>
<keyword evidence="6" id="KW-1185">Reference proteome</keyword>
<gene>
    <name evidence="3 5" type="primary">yacG</name>
    <name evidence="5" type="ORF">Lery_0676</name>
</gene>
<dbReference type="InterPro" id="IPR005584">
    <property type="entry name" value="DNA_gyrase_inhibitor_YacG"/>
</dbReference>
<keyword evidence="1 3" id="KW-0479">Metal-binding</keyword>
<dbReference type="GO" id="GO:0008657">
    <property type="term" value="F:DNA topoisomerase type II (double strand cut, ATP-hydrolyzing) inhibitor activity"/>
    <property type="evidence" value="ECO:0007669"/>
    <property type="project" value="UniProtKB-UniRule"/>
</dbReference>
<organism evidence="5 6">
    <name type="scientific">Legionella erythra</name>
    <dbReference type="NCBI Taxonomy" id="448"/>
    <lineage>
        <taxon>Bacteria</taxon>
        <taxon>Pseudomonadati</taxon>
        <taxon>Pseudomonadota</taxon>
        <taxon>Gammaproteobacteria</taxon>
        <taxon>Legionellales</taxon>
        <taxon>Legionellaceae</taxon>
        <taxon>Legionella</taxon>
    </lineage>
</organism>
<accession>A0A0W0TUE0</accession>
<dbReference type="GO" id="GO:0006355">
    <property type="term" value="P:regulation of DNA-templated transcription"/>
    <property type="evidence" value="ECO:0007669"/>
    <property type="project" value="InterPro"/>
</dbReference>
<proteinExistence type="inferred from homology"/>
<feature type="binding site" evidence="3">
    <location>
        <position position="54"/>
    </location>
    <ligand>
        <name>Zn(2+)</name>
        <dbReference type="ChEBI" id="CHEBI:29105"/>
    </ligand>
</feature>
<comment type="function">
    <text evidence="3">Inhibits all the catalytic activities of DNA gyrase by preventing its interaction with DNA. Acts by binding directly to the C-terminal domain of GyrB, which probably disrupts DNA binding by the gyrase.</text>
</comment>
<sequence length="93" mass="10731">MCRQASHRDRFCCADYESPIILDNTMKTKKQIIKCPTCGKPDTWDNNNSYKPFCSHRCKLIDLGEWASESRKIPGNPVNPEQWQETDDVSGHD</sequence>
<evidence type="ECO:0000256" key="3">
    <source>
        <dbReference type="HAMAP-Rule" id="MF_00649"/>
    </source>
</evidence>
<feature type="region of interest" description="Disordered" evidence="4">
    <location>
        <begin position="70"/>
        <end position="93"/>
    </location>
</feature>
<comment type="subunit">
    <text evidence="3">Interacts with GyrB.</text>
</comment>
<evidence type="ECO:0000313" key="6">
    <source>
        <dbReference type="Proteomes" id="UP000054773"/>
    </source>
</evidence>
<evidence type="ECO:0000256" key="2">
    <source>
        <dbReference type="ARBA" id="ARBA00022833"/>
    </source>
</evidence>
<dbReference type="AlphaFoldDB" id="A0A0W0TUE0"/>
<dbReference type="STRING" id="448.Lery_0676"/>
<name>A0A0W0TUE0_LEGER</name>
<dbReference type="EMBL" id="LNYA01000010">
    <property type="protein sequence ID" value="KTC98987.1"/>
    <property type="molecule type" value="Genomic_DNA"/>
</dbReference>
<dbReference type="SUPFAM" id="SSF57716">
    <property type="entry name" value="Glucocorticoid receptor-like (DNA-binding domain)"/>
    <property type="match status" value="1"/>
</dbReference>
<reference evidence="5 6" key="1">
    <citation type="submission" date="2015-11" db="EMBL/GenBank/DDBJ databases">
        <title>Genomic analysis of 38 Legionella species identifies large and diverse effector repertoires.</title>
        <authorList>
            <person name="Burstein D."/>
            <person name="Amaro F."/>
            <person name="Zusman T."/>
            <person name="Lifshitz Z."/>
            <person name="Cohen O."/>
            <person name="Gilbert J.A."/>
            <person name="Pupko T."/>
            <person name="Shuman H.A."/>
            <person name="Segal G."/>
        </authorList>
    </citation>
    <scope>NUCLEOTIDE SEQUENCE [LARGE SCALE GENOMIC DNA]</scope>
    <source>
        <strain evidence="5 6">SE-32A-C8</strain>
    </source>
</reference>
<dbReference type="Gene3D" id="3.30.50.10">
    <property type="entry name" value="Erythroid Transcription Factor GATA-1, subunit A"/>
    <property type="match status" value="1"/>
</dbReference>